<evidence type="ECO:0000313" key="2">
    <source>
        <dbReference type="EnsemblPlants" id="OBART05G23240.1"/>
    </source>
</evidence>
<protein>
    <submittedName>
        <fullName evidence="2">Uncharacterized protein</fullName>
    </submittedName>
</protein>
<dbReference type="HOGENOM" id="CLU_1117159_0_0_1"/>
<accession>A0A0D3G9Y2</accession>
<dbReference type="Proteomes" id="UP000026960">
    <property type="component" value="Chromosome 5"/>
</dbReference>
<reference evidence="2" key="1">
    <citation type="journal article" date="2009" name="Rice">
        <title>De Novo Next Generation Sequencing of Plant Genomes.</title>
        <authorList>
            <person name="Rounsley S."/>
            <person name="Marri P.R."/>
            <person name="Yu Y."/>
            <person name="He R."/>
            <person name="Sisneros N."/>
            <person name="Goicoechea J.L."/>
            <person name="Lee S.J."/>
            <person name="Angelova A."/>
            <person name="Kudrna D."/>
            <person name="Luo M."/>
            <person name="Affourtit J."/>
            <person name="Desany B."/>
            <person name="Knight J."/>
            <person name="Niazi F."/>
            <person name="Egholm M."/>
            <person name="Wing R.A."/>
        </authorList>
    </citation>
    <scope>NUCLEOTIDE SEQUENCE [LARGE SCALE GENOMIC DNA]</scope>
    <source>
        <strain evidence="2">cv. IRGC 105608</strain>
    </source>
</reference>
<dbReference type="PaxDb" id="65489-OBART05G23240.1"/>
<organism evidence="2">
    <name type="scientific">Oryza barthii</name>
    <dbReference type="NCBI Taxonomy" id="65489"/>
    <lineage>
        <taxon>Eukaryota</taxon>
        <taxon>Viridiplantae</taxon>
        <taxon>Streptophyta</taxon>
        <taxon>Embryophyta</taxon>
        <taxon>Tracheophyta</taxon>
        <taxon>Spermatophyta</taxon>
        <taxon>Magnoliopsida</taxon>
        <taxon>Liliopsida</taxon>
        <taxon>Poales</taxon>
        <taxon>Poaceae</taxon>
        <taxon>BOP clade</taxon>
        <taxon>Oryzoideae</taxon>
        <taxon>Oryzeae</taxon>
        <taxon>Oryzinae</taxon>
        <taxon>Oryza</taxon>
    </lineage>
</organism>
<name>A0A0D3G9Y2_9ORYZ</name>
<keyword evidence="3" id="KW-1185">Reference proteome</keyword>
<dbReference type="Gramene" id="OBART05G23240.1">
    <property type="protein sequence ID" value="OBART05G23240.1"/>
    <property type="gene ID" value="OBART05G23240"/>
</dbReference>
<dbReference type="AlphaFoldDB" id="A0A0D3G9Y2"/>
<feature type="region of interest" description="Disordered" evidence="1">
    <location>
        <begin position="20"/>
        <end position="45"/>
    </location>
</feature>
<dbReference type="EnsemblPlants" id="OBART05G23240.1">
    <property type="protein sequence ID" value="OBART05G23240.1"/>
    <property type="gene ID" value="OBART05G23240"/>
</dbReference>
<evidence type="ECO:0000313" key="3">
    <source>
        <dbReference type="Proteomes" id="UP000026960"/>
    </source>
</evidence>
<reference evidence="2" key="2">
    <citation type="submission" date="2015-03" db="UniProtKB">
        <authorList>
            <consortium name="EnsemblPlants"/>
        </authorList>
    </citation>
    <scope>IDENTIFICATION</scope>
</reference>
<proteinExistence type="predicted"/>
<feature type="compositionally biased region" description="Low complexity" evidence="1">
    <location>
        <begin position="27"/>
        <end position="39"/>
    </location>
</feature>
<evidence type="ECO:0000256" key="1">
    <source>
        <dbReference type="SAM" id="MobiDB-lite"/>
    </source>
</evidence>
<sequence>MVDMQFSHFYGVGGLKSGATLTRTRRSPPASSRRSAPAPVGTSSTVRSHCPLRVFLPIGYLQFSGERTRARRIPCGRSGNSARCQEASGVVEEGVVRVGRQGWSWTGRRGVAPALRFDGTSASTTPIAVLREQACLWRFAVFRVLIRIHELISEEIAKGNIKSEIQIKEPRVHRRLNPMIDYLIINCRLLTSTGNLSSLVSFQSRIMVDRIGGQPTTGGIAPLHQIKALLRKDSSANVKGFNTQKLYHK</sequence>